<dbReference type="InterPro" id="IPR012340">
    <property type="entry name" value="NA-bd_OB-fold"/>
</dbReference>
<dbReference type="RefSeq" id="WP_073480857.1">
    <property type="nucleotide sequence ID" value="NZ_FQVN01000002.1"/>
</dbReference>
<dbReference type="PROSITE" id="PS50125">
    <property type="entry name" value="GUANYLATE_CYCLASE_2"/>
    <property type="match status" value="1"/>
</dbReference>
<dbReference type="OrthoDB" id="5476461at2"/>
<dbReference type="InterPro" id="IPR050697">
    <property type="entry name" value="Adenylyl/Guanylyl_Cyclase_3/4"/>
</dbReference>
<dbReference type="STRING" id="2017.SAMN05444320_102662"/>
<keyword evidence="4" id="KW-1185">Reference proteome</keyword>
<accession>A0A1M4ZA74</accession>
<dbReference type="SUPFAM" id="SSF55073">
    <property type="entry name" value="Nucleotide cyclase"/>
    <property type="match status" value="1"/>
</dbReference>
<dbReference type="PANTHER" id="PTHR43081:SF1">
    <property type="entry name" value="ADENYLATE CYCLASE, TERMINAL-DIFFERENTIATION SPECIFIC"/>
    <property type="match status" value="1"/>
</dbReference>
<dbReference type="Gene3D" id="2.40.50.140">
    <property type="entry name" value="Nucleic acid-binding proteins"/>
    <property type="match status" value="1"/>
</dbReference>
<evidence type="ECO:0000313" key="4">
    <source>
        <dbReference type="Proteomes" id="UP000184501"/>
    </source>
</evidence>
<dbReference type="Proteomes" id="UP000184501">
    <property type="component" value="Unassembled WGS sequence"/>
</dbReference>
<dbReference type="AlphaFoldDB" id="A0A1M4ZA74"/>
<dbReference type="GO" id="GO:0035556">
    <property type="term" value="P:intracellular signal transduction"/>
    <property type="evidence" value="ECO:0007669"/>
    <property type="project" value="InterPro"/>
</dbReference>
<protein>
    <submittedName>
        <fullName evidence="3">Adenylate cyclase, class 3</fullName>
    </submittedName>
</protein>
<gene>
    <name evidence="3" type="ORF">SAMN05444320_102662</name>
</gene>
<feature type="domain" description="Guanylate cyclase" evidence="2">
    <location>
        <begin position="20"/>
        <end position="142"/>
    </location>
</feature>
<comment type="similarity">
    <text evidence="1">Belongs to the adenylyl cyclase class-3 family.</text>
</comment>
<dbReference type="GO" id="GO:0004016">
    <property type="term" value="F:adenylate cyclase activity"/>
    <property type="evidence" value="ECO:0007669"/>
    <property type="project" value="UniProtKB-ARBA"/>
</dbReference>
<evidence type="ECO:0000259" key="2">
    <source>
        <dbReference type="PROSITE" id="PS50125"/>
    </source>
</evidence>
<dbReference type="PANTHER" id="PTHR43081">
    <property type="entry name" value="ADENYLATE CYCLASE, TERMINAL-DIFFERENTIATION SPECIFIC-RELATED"/>
    <property type="match status" value="1"/>
</dbReference>
<name>A0A1M4ZA74_STRHI</name>
<evidence type="ECO:0000313" key="3">
    <source>
        <dbReference type="EMBL" id="SHF14969.1"/>
    </source>
</evidence>
<organism evidence="3 4">
    <name type="scientific">Streptoalloteichus hindustanus</name>
    <dbReference type="NCBI Taxonomy" id="2017"/>
    <lineage>
        <taxon>Bacteria</taxon>
        <taxon>Bacillati</taxon>
        <taxon>Actinomycetota</taxon>
        <taxon>Actinomycetes</taxon>
        <taxon>Pseudonocardiales</taxon>
        <taxon>Pseudonocardiaceae</taxon>
        <taxon>Streptoalloteichus</taxon>
    </lineage>
</organism>
<evidence type="ECO:0000256" key="1">
    <source>
        <dbReference type="ARBA" id="ARBA00005381"/>
    </source>
</evidence>
<reference evidence="3 4" key="1">
    <citation type="submission" date="2016-11" db="EMBL/GenBank/DDBJ databases">
        <authorList>
            <person name="Jaros S."/>
            <person name="Januszkiewicz K."/>
            <person name="Wedrychowicz H."/>
        </authorList>
    </citation>
    <scope>NUCLEOTIDE SEQUENCE [LARGE SCALE GENOMIC DNA]</scope>
    <source>
        <strain evidence="3 4">DSM 44523</strain>
    </source>
</reference>
<dbReference type="GO" id="GO:0009190">
    <property type="term" value="P:cyclic nucleotide biosynthetic process"/>
    <property type="evidence" value="ECO:0007669"/>
    <property type="project" value="InterPro"/>
</dbReference>
<sequence>MKYFEAFSDALRTEDRPRKTILFADIVDSAKLKERTAEVNWLPTIGKFLDIATNAVQREGGQVVKYLGDGVLAVFDDTGSASAIRSGIALQEELRRLQQETTLIQNCQCTVGISTGKVVEYNTPAGAIDVIGSTVDLAARLSTSAAPNAVWIDVNTFHAADMTKIGSEIGRALDRPTNEYHLAGEVGLKGFGQRVSYYEIIWAQSQFGARNETVRESIQISASPRPAPVVRAGGGPDRFQHGVVDNWSTEHGRGFIRTERGDHYVDRRFLADGQQDLTRGKNVRFLPTDPLRPGDRPVAGALAQEGWRMKGVFTKVFAERGFGFVDVQDQRGNTQSLFVHLGDAANRFRVGDRASFVVSANSRGLSGQLDEDTTSSDD</sequence>
<dbReference type="Pfam" id="PF00211">
    <property type="entry name" value="Guanylate_cyc"/>
    <property type="match status" value="1"/>
</dbReference>
<dbReference type="Gene3D" id="3.30.70.1230">
    <property type="entry name" value="Nucleotide cyclase"/>
    <property type="match status" value="1"/>
</dbReference>
<dbReference type="InterPro" id="IPR029787">
    <property type="entry name" value="Nucleotide_cyclase"/>
</dbReference>
<proteinExistence type="inferred from homology"/>
<dbReference type="EMBL" id="FQVN01000002">
    <property type="protein sequence ID" value="SHF14969.1"/>
    <property type="molecule type" value="Genomic_DNA"/>
</dbReference>
<dbReference type="InterPro" id="IPR001054">
    <property type="entry name" value="A/G_cyclase"/>
</dbReference>
<dbReference type="CDD" id="cd07302">
    <property type="entry name" value="CHD"/>
    <property type="match status" value="1"/>
</dbReference>